<dbReference type="eggNOG" id="COG0610">
    <property type="taxonomic scope" value="Bacteria"/>
</dbReference>
<dbReference type="EMBL" id="AEPE02000003">
    <property type="protein sequence ID" value="EFZ37477.1"/>
    <property type="molecule type" value="Genomic_DNA"/>
</dbReference>
<feature type="domain" description="Type I restriction enzyme R protein N-terminal" evidence="1">
    <location>
        <begin position="61"/>
        <end position="170"/>
    </location>
</feature>
<proteinExistence type="predicted"/>
<keyword evidence="3" id="KW-1185">Reference proteome</keyword>
<accession>E7RP34</accession>
<dbReference type="Pfam" id="PF13588">
    <property type="entry name" value="HSDR_N_2"/>
    <property type="match status" value="1"/>
</dbReference>
<sequence length="175" mass="20694">MMKIICFISLISYHFIIFAIDCKDNKMIPLNLPSFQIKLSGTQERPTIFDVLRRKYVALTPEEWVRQHFIHFLIEHKGYPPVLLANELQLKVGTKQLRADSVLYDKNLHPRMIIEYKAPSIQLSQKVFNQISVYNMLLHVDYLIVSNGLQHYCCKMDYDTQQYHFLADIPDYKNI</sequence>
<dbReference type="STRING" id="28134.SAMN05444288_1768"/>
<evidence type="ECO:0000259" key="1">
    <source>
        <dbReference type="Pfam" id="PF13588"/>
    </source>
</evidence>
<gene>
    <name evidence="2" type="ORF">HMPREF0663_10935</name>
</gene>
<protein>
    <submittedName>
        <fullName evidence="2">Type I restriction enzyme HsdR protein N-terminal domain protein</fullName>
    </submittedName>
</protein>
<dbReference type="AlphaFoldDB" id="E7RP34"/>
<evidence type="ECO:0000313" key="3">
    <source>
        <dbReference type="Proteomes" id="UP000005580"/>
    </source>
</evidence>
<dbReference type="HOGENOM" id="CLU_115841_0_0_10"/>
<name>E7RP34_9BACT</name>
<dbReference type="Proteomes" id="UP000005580">
    <property type="component" value="Unassembled WGS sequence"/>
</dbReference>
<reference evidence="2" key="1">
    <citation type="submission" date="2011-01" db="EMBL/GenBank/DDBJ databases">
        <authorList>
            <person name="Muzny D."/>
            <person name="Qin X."/>
            <person name="Buhay C."/>
            <person name="Dugan-Rocha S."/>
            <person name="Ding Y."/>
            <person name="Chen G."/>
            <person name="Hawes A."/>
            <person name="Holder M."/>
            <person name="Jhangiani S."/>
            <person name="Johnson A."/>
            <person name="Khan Z."/>
            <person name="Li Z."/>
            <person name="Liu W."/>
            <person name="Liu X."/>
            <person name="Perez L."/>
            <person name="Shen H."/>
            <person name="Wang Q."/>
            <person name="Watt J."/>
            <person name="Xi L."/>
            <person name="Xin Y."/>
            <person name="Zhou J."/>
            <person name="Deng J."/>
            <person name="Jiang H."/>
            <person name="Liu Y."/>
            <person name="Qu J."/>
            <person name="Song X.-Z."/>
            <person name="Zhang L."/>
            <person name="Villasana D."/>
            <person name="Johnson A."/>
            <person name="Liu J."/>
            <person name="Liyanage D."/>
            <person name="Lorensuhewa L."/>
            <person name="Robinson T."/>
            <person name="Song A."/>
            <person name="Song B.-B."/>
            <person name="Dinh H."/>
            <person name="Thornton R."/>
            <person name="Coyle M."/>
            <person name="Francisco L."/>
            <person name="Jackson L."/>
            <person name="Javaid M."/>
            <person name="Korchina V."/>
            <person name="Kovar C."/>
            <person name="Mata R."/>
            <person name="Mathew T."/>
            <person name="Ngo R."/>
            <person name="Nguyen L."/>
            <person name="Nguyen N."/>
            <person name="Okwuonu G."/>
            <person name="Ongeri F."/>
            <person name="Pham C."/>
            <person name="Simmons D."/>
            <person name="Wilczek-Boney K."/>
            <person name="Hale W."/>
            <person name="Jakkamsetti A."/>
            <person name="Pham P."/>
            <person name="Ruth R."/>
            <person name="San Lucas F."/>
            <person name="Warren J."/>
            <person name="Zhang J."/>
            <person name="Zhao Z."/>
            <person name="Zhou C."/>
            <person name="Zhu D."/>
            <person name="Lee S."/>
            <person name="Bess C."/>
            <person name="Blankenburg K."/>
            <person name="Forbes L."/>
            <person name="Fu Q."/>
            <person name="Gubbala S."/>
            <person name="Hirani K."/>
            <person name="Jayaseelan J.C."/>
            <person name="Lara F."/>
            <person name="Munidasa M."/>
            <person name="Palculict T."/>
            <person name="Patil S."/>
            <person name="Pu L.-L."/>
            <person name="Saada N."/>
            <person name="Tang L."/>
            <person name="Weissenberger G."/>
            <person name="Zhu Y."/>
            <person name="Hemphill L."/>
            <person name="Shang Y."/>
            <person name="Youmans B."/>
            <person name="Ayvaz T."/>
            <person name="Ross M."/>
            <person name="Santibanez J."/>
            <person name="Aqrawi P."/>
            <person name="Gross S."/>
            <person name="Joshi V."/>
            <person name="Fowler G."/>
            <person name="Nazareth L."/>
            <person name="Reid J."/>
            <person name="Worley K."/>
            <person name="Petrosino J."/>
            <person name="Highlander S."/>
            <person name="Gibbs R."/>
        </authorList>
    </citation>
    <scope>NUCLEOTIDE SEQUENCE [LARGE SCALE GENOMIC DNA]</scope>
    <source>
        <strain evidence="2">ATCC 33269</strain>
    </source>
</reference>
<comment type="caution">
    <text evidence="2">The sequence shown here is derived from an EMBL/GenBank/DDBJ whole genome shotgun (WGS) entry which is preliminary data.</text>
</comment>
<evidence type="ECO:0000313" key="2">
    <source>
        <dbReference type="EMBL" id="EFZ37477.1"/>
    </source>
</evidence>
<organism evidence="2 3">
    <name type="scientific">Hoylesella oralis ATCC 33269</name>
    <dbReference type="NCBI Taxonomy" id="873533"/>
    <lineage>
        <taxon>Bacteria</taxon>
        <taxon>Pseudomonadati</taxon>
        <taxon>Bacteroidota</taxon>
        <taxon>Bacteroidia</taxon>
        <taxon>Bacteroidales</taxon>
        <taxon>Prevotellaceae</taxon>
        <taxon>Hoylesella</taxon>
    </lineage>
</organism>
<dbReference type="InterPro" id="IPR029464">
    <property type="entry name" value="HSDR_N"/>
</dbReference>